<geneLocation type="plasmid" evidence="3 4">
    <name>psoil36-7</name>
</geneLocation>
<dbReference type="RefSeq" id="WP_136550806.1">
    <property type="nucleotide sequence ID" value="NZ_CP031094.1"/>
</dbReference>
<dbReference type="InterPro" id="IPR005498">
    <property type="entry name" value="T4SS_VirB10/TraB/TrbI"/>
</dbReference>
<dbReference type="Pfam" id="PF03743">
    <property type="entry name" value="TrbI"/>
    <property type="match status" value="1"/>
</dbReference>
<keyword evidence="2" id="KW-0472">Membrane</keyword>
<gene>
    <name evidence="3" type="ORF">soil367_18870</name>
</gene>
<sequence length="448" mass="48843">MAYDFRNMSPKAKQWSILALGSVALIFVIYLFADSDTSKKDRRDETVISNVLTDNNTRSIGIDAMAVRLDSVESELRKREREFEQAEQDLKKIKESTGVGSDVAREVAKLKETIVRMNKENTELRQQQEKITRQIREGDIAVPSIDKGKPGADEDAANDYDPRNSSGRGPVAGLSEEDAASRYFRDAPVPSFGNERNTTTDRAQGGEQTQSSNLAFEDVAVVVEVESRGDVKDDVQDDGIYIPSGSLLTGTLLTGLDAPTGQGARRDPFPVVLRIQKEAILPNQFLADVRECMVIMSGYGDLSSERVYLRSEGVSCVRDDGKSIEARLEGYAVGEDGKAGMRGRLVTKQGQMIARSMTAGFMSGVAGAFDVNPVPVINTNPQGNSMQYLDAFSEESVQSGIVGGASSALERIADFYLELANSIYPVLELDAGRQIDVVMVKGAKLQIQ</sequence>
<keyword evidence="4" id="KW-1185">Reference proteome</keyword>
<feature type="compositionally biased region" description="Polar residues" evidence="1">
    <location>
        <begin position="194"/>
        <end position="211"/>
    </location>
</feature>
<dbReference type="OrthoDB" id="15544at2"/>
<dbReference type="Proteomes" id="UP000298049">
    <property type="component" value="Plasmid psoil36-7"/>
</dbReference>
<dbReference type="CDD" id="cd16430">
    <property type="entry name" value="TraB"/>
    <property type="match status" value="1"/>
</dbReference>
<feature type="transmembrane region" description="Helical" evidence="2">
    <location>
        <begin position="15"/>
        <end position="33"/>
    </location>
</feature>
<feature type="region of interest" description="Disordered" evidence="1">
    <location>
        <begin position="125"/>
        <end position="173"/>
    </location>
</feature>
<feature type="compositionally biased region" description="Basic and acidic residues" evidence="1">
    <location>
        <begin position="125"/>
        <end position="139"/>
    </location>
</feature>
<evidence type="ECO:0000256" key="1">
    <source>
        <dbReference type="SAM" id="MobiDB-lite"/>
    </source>
</evidence>
<keyword evidence="2" id="KW-0812">Transmembrane</keyword>
<keyword evidence="3" id="KW-0614">Plasmid</keyword>
<feature type="region of interest" description="Disordered" evidence="1">
    <location>
        <begin position="185"/>
        <end position="211"/>
    </location>
</feature>
<name>A0A4P7XM96_9ALTE</name>
<protein>
    <submittedName>
        <fullName evidence="3">Conjugal transfer protein TraB</fullName>
    </submittedName>
</protein>
<reference evidence="3 4" key="1">
    <citation type="submission" date="2018-07" db="EMBL/GenBank/DDBJ databases">
        <title>Marsedoiliclastica nanhaica gen. nov. sp. nov., a novel marine hydrocarbonoclastic bacterium isolated from an in-situ enriched hydrocarbon-degrading consortium in deep-sea sediment.</title>
        <authorList>
            <person name="Dong C."/>
            <person name="Ma T."/>
            <person name="Liu R."/>
            <person name="Shao Z."/>
        </authorList>
    </citation>
    <scope>NUCLEOTIDE SEQUENCE [LARGE SCALE GENOMIC DNA]</scope>
    <source>
        <strain evidence="4">soil36-7</strain>
        <plasmid evidence="3 4">psoil36-7</plasmid>
    </source>
</reference>
<evidence type="ECO:0000256" key="2">
    <source>
        <dbReference type="SAM" id="Phobius"/>
    </source>
</evidence>
<dbReference type="EMBL" id="CP031094">
    <property type="protein sequence ID" value="QCF28135.1"/>
    <property type="molecule type" value="Genomic_DNA"/>
</dbReference>
<evidence type="ECO:0000313" key="3">
    <source>
        <dbReference type="EMBL" id="QCF28135.1"/>
    </source>
</evidence>
<evidence type="ECO:0000313" key="4">
    <source>
        <dbReference type="Proteomes" id="UP000298049"/>
    </source>
</evidence>
<dbReference type="AlphaFoldDB" id="A0A4P7XM96"/>
<proteinExistence type="predicted"/>
<dbReference type="KEGG" id="hmi:soil367_18870"/>
<keyword evidence="2" id="KW-1133">Transmembrane helix</keyword>
<accession>A0A4P7XM96</accession>
<organism evidence="3 4">
    <name type="scientific">Hydrocarboniclastica marina</name>
    <dbReference type="NCBI Taxonomy" id="2259620"/>
    <lineage>
        <taxon>Bacteria</taxon>
        <taxon>Pseudomonadati</taxon>
        <taxon>Pseudomonadota</taxon>
        <taxon>Gammaproteobacteria</taxon>
        <taxon>Alteromonadales</taxon>
        <taxon>Alteromonadaceae</taxon>
        <taxon>Hydrocarboniclastica</taxon>
    </lineage>
</organism>